<accession>A0AAW1RSV0</accession>
<evidence type="ECO:0000313" key="1">
    <source>
        <dbReference type="EMBL" id="KAK9836770.1"/>
    </source>
</evidence>
<dbReference type="Proteomes" id="UP001438707">
    <property type="component" value="Unassembled WGS sequence"/>
</dbReference>
<dbReference type="AlphaFoldDB" id="A0AAW1RSV0"/>
<proteinExistence type="predicted"/>
<sequence length="70" mass="8048">MEHLVSDLLENISKEPLQITLFTITQQVTQREALYMLVEKILDNVQQRPDRIPVCASLIQLLRVSSAEDI</sequence>
<evidence type="ECO:0000313" key="2">
    <source>
        <dbReference type="Proteomes" id="UP001438707"/>
    </source>
</evidence>
<name>A0AAW1RSV0_9CHLO</name>
<gene>
    <name evidence="1" type="ORF">WJX74_007730</name>
</gene>
<keyword evidence="2" id="KW-1185">Reference proteome</keyword>
<organism evidence="1 2">
    <name type="scientific">Apatococcus lobatus</name>
    <dbReference type="NCBI Taxonomy" id="904363"/>
    <lineage>
        <taxon>Eukaryota</taxon>
        <taxon>Viridiplantae</taxon>
        <taxon>Chlorophyta</taxon>
        <taxon>core chlorophytes</taxon>
        <taxon>Trebouxiophyceae</taxon>
        <taxon>Chlorellales</taxon>
        <taxon>Chlorellaceae</taxon>
        <taxon>Apatococcus</taxon>
    </lineage>
</organism>
<reference evidence="1 2" key="1">
    <citation type="journal article" date="2024" name="Nat. Commun.">
        <title>Phylogenomics reveals the evolutionary origins of lichenization in chlorophyte algae.</title>
        <authorList>
            <person name="Puginier C."/>
            <person name="Libourel C."/>
            <person name="Otte J."/>
            <person name="Skaloud P."/>
            <person name="Haon M."/>
            <person name="Grisel S."/>
            <person name="Petersen M."/>
            <person name="Berrin J.G."/>
            <person name="Delaux P.M."/>
            <person name="Dal Grande F."/>
            <person name="Keller J."/>
        </authorList>
    </citation>
    <scope>NUCLEOTIDE SEQUENCE [LARGE SCALE GENOMIC DNA]</scope>
    <source>
        <strain evidence="1 2">SAG 2145</strain>
    </source>
</reference>
<dbReference type="EMBL" id="JALJOS010000007">
    <property type="protein sequence ID" value="KAK9836770.1"/>
    <property type="molecule type" value="Genomic_DNA"/>
</dbReference>
<protein>
    <submittedName>
        <fullName evidence="1">Uncharacterized protein</fullName>
    </submittedName>
</protein>
<comment type="caution">
    <text evidence="1">The sequence shown here is derived from an EMBL/GenBank/DDBJ whole genome shotgun (WGS) entry which is preliminary data.</text>
</comment>